<sequence>MKTGEQIKQGYHEQAEAIAAQLGQLHARSRGFVTGEIASFLGFVAFIAFITISDTELLKLAEGLLAAAMAVLYIVIRNKDVKNSERITEAEQRQQVYKNEVAALSGNFSSFDDGERYIDPHHPFTFDMDIFGKDSLYQRINRTVTTRGADRLAECLSRVDIHKNAREIDDYRNAINTLAAEDDTDWRIRFISSGVSTKIETNAILLSLPELQRIVIPGILHGKGIKILACILSAGAFVSIIAAVYRLVSPMLPITWILVNFFLVAGMAGKYLNAMLAVGNRLHNEMQPLMRVVRLITAMDRDGIRNIEILARDVNTLREAADSFEILTDIVETLILRTNDAYKFFADAFCLRGFFLVEKFSHWRTLASANLTQWIEAVSEMDMLVSMAQMRYNHPEAGAATIKSEEEVTILYEANGLWHPFLGTKAVRNDFTIRDGNFYIITGANMAGKSTFLRAIGVNYILAMNGMPVFAEHLCVSCFKLFSSMRTSDDLSHGVSYFNAELKRLEQLLDYIKQPTLLILDEILKGTNSLDKLNGSRLFLHAIAHKPVAGLIATHDLELSKMEQENTRFHNWCFEIALETNVAYPYKITQGVARNQNATFLLEKILNGQRP</sequence>
<dbReference type="Gene3D" id="3.40.50.300">
    <property type="entry name" value="P-loop containing nucleotide triphosphate hydrolases"/>
    <property type="match status" value="1"/>
</dbReference>
<keyword evidence="7" id="KW-1185">Reference proteome</keyword>
<evidence type="ECO:0000313" key="6">
    <source>
        <dbReference type="EMBL" id="EGN55758.1"/>
    </source>
</evidence>
<dbReference type="PANTHER" id="PTHR11361">
    <property type="entry name" value="DNA MISMATCH REPAIR PROTEIN MUTS FAMILY MEMBER"/>
    <property type="match status" value="1"/>
</dbReference>
<keyword evidence="4" id="KW-0472">Membrane</keyword>
<dbReference type="eggNOG" id="COG0249">
    <property type="taxonomic scope" value="Bacteria"/>
</dbReference>
<dbReference type="STRING" id="688246.Premu_0272"/>
<evidence type="ECO:0000256" key="4">
    <source>
        <dbReference type="SAM" id="Phobius"/>
    </source>
</evidence>
<dbReference type="GO" id="GO:0005829">
    <property type="term" value="C:cytosol"/>
    <property type="evidence" value="ECO:0007669"/>
    <property type="project" value="TreeGrafter"/>
</dbReference>
<organism evidence="6 7">
    <name type="scientific">Hallella multisaccharivorax DSM 17128</name>
    <dbReference type="NCBI Taxonomy" id="688246"/>
    <lineage>
        <taxon>Bacteria</taxon>
        <taxon>Pseudomonadati</taxon>
        <taxon>Bacteroidota</taxon>
        <taxon>Bacteroidia</taxon>
        <taxon>Bacteroidales</taxon>
        <taxon>Prevotellaceae</taxon>
        <taxon>Hallella</taxon>
    </lineage>
</organism>
<evidence type="ECO:0000259" key="5">
    <source>
        <dbReference type="SMART" id="SM00534"/>
    </source>
</evidence>
<name>F8NA28_9BACT</name>
<dbReference type="GO" id="GO:0006298">
    <property type="term" value="P:mismatch repair"/>
    <property type="evidence" value="ECO:0007669"/>
    <property type="project" value="InterPro"/>
</dbReference>
<dbReference type="OrthoDB" id="9802448at2"/>
<dbReference type="Proteomes" id="UP000002772">
    <property type="component" value="Unassembled WGS sequence"/>
</dbReference>
<evidence type="ECO:0000313" key="7">
    <source>
        <dbReference type="Proteomes" id="UP000002772"/>
    </source>
</evidence>
<reference evidence="7" key="1">
    <citation type="journal article" date="2011" name="Stand. Genomic Sci.">
        <title>Non-contiguous finished genome sequence of the opportunistic oral pathogen Prevotella multisaccharivorax type strain (PPPA20).</title>
        <authorList>
            <person name="Pati A."/>
            <person name="Gronow S."/>
            <person name="Lu M."/>
            <person name="Lapidus A."/>
            <person name="Nolan M."/>
            <person name="Lucas S."/>
            <person name="Hammon N."/>
            <person name="Deshpande S."/>
            <person name="Cheng J.F."/>
            <person name="Tapia R."/>
            <person name="Han C."/>
            <person name="Goodwin L."/>
            <person name="Pitluck S."/>
            <person name="Liolios K."/>
            <person name="Pagani I."/>
            <person name="Mavromatis K."/>
            <person name="Mikhailova N."/>
            <person name="Huntemann M."/>
            <person name="Chen A."/>
            <person name="Palaniappan K."/>
            <person name="Land M."/>
            <person name="Hauser L."/>
            <person name="Detter J.C."/>
            <person name="Brambilla E.M."/>
            <person name="Rohde M."/>
            <person name="Goker M."/>
            <person name="Woyke T."/>
            <person name="Bristow J."/>
            <person name="Eisen J.A."/>
            <person name="Markowitz V."/>
            <person name="Hugenholtz P."/>
            <person name="Kyrpides N.C."/>
            <person name="Klenk H.P."/>
            <person name="Ivanova N."/>
        </authorList>
    </citation>
    <scope>NUCLEOTIDE SEQUENCE [LARGE SCALE GENOMIC DNA]</scope>
    <source>
        <strain evidence="7">DSM 17128</strain>
    </source>
</reference>
<dbReference type="InterPro" id="IPR000432">
    <property type="entry name" value="DNA_mismatch_repair_MutS_C"/>
</dbReference>
<dbReference type="GO" id="GO:0030983">
    <property type="term" value="F:mismatched DNA binding"/>
    <property type="evidence" value="ECO:0007669"/>
    <property type="project" value="InterPro"/>
</dbReference>
<dbReference type="HOGENOM" id="CLU_030717_0_0_10"/>
<feature type="domain" description="DNA mismatch repair proteins mutS family" evidence="5">
    <location>
        <begin position="436"/>
        <end position="607"/>
    </location>
</feature>
<feature type="transmembrane region" description="Helical" evidence="4">
    <location>
        <begin position="227"/>
        <end position="248"/>
    </location>
</feature>
<gene>
    <name evidence="6" type="ORF">Premu_0272</name>
</gene>
<dbReference type="SMART" id="SM00534">
    <property type="entry name" value="MUTSac"/>
    <property type="match status" value="1"/>
</dbReference>
<dbReference type="PANTHER" id="PTHR11361:SF99">
    <property type="entry name" value="DNA MISMATCH REPAIR PROTEIN"/>
    <property type="match status" value="1"/>
</dbReference>
<feature type="transmembrane region" description="Helical" evidence="4">
    <location>
        <begin position="31"/>
        <end position="52"/>
    </location>
</feature>
<keyword evidence="4" id="KW-1133">Transmembrane helix</keyword>
<keyword evidence="3" id="KW-0238">DNA-binding</keyword>
<feature type="transmembrane region" description="Helical" evidence="4">
    <location>
        <begin position="58"/>
        <end position="76"/>
    </location>
</feature>
<protein>
    <submittedName>
        <fullName evidence="6">DNA mismatch repair protein MutS domain protein</fullName>
    </submittedName>
</protein>
<keyword evidence="1" id="KW-0547">Nucleotide-binding</keyword>
<proteinExistence type="predicted"/>
<dbReference type="AlphaFoldDB" id="F8NA28"/>
<evidence type="ECO:0000256" key="3">
    <source>
        <dbReference type="ARBA" id="ARBA00023125"/>
    </source>
</evidence>
<evidence type="ECO:0000256" key="1">
    <source>
        <dbReference type="ARBA" id="ARBA00022741"/>
    </source>
</evidence>
<keyword evidence="2" id="KW-0067">ATP-binding</keyword>
<feature type="transmembrane region" description="Helical" evidence="4">
    <location>
        <begin position="254"/>
        <end position="272"/>
    </location>
</feature>
<dbReference type="SUPFAM" id="SSF52540">
    <property type="entry name" value="P-loop containing nucleoside triphosphate hydrolases"/>
    <property type="match status" value="1"/>
</dbReference>
<dbReference type="EMBL" id="GL945017">
    <property type="protein sequence ID" value="EGN55758.1"/>
    <property type="molecule type" value="Genomic_DNA"/>
</dbReference>
<dbReference type="InterPro" id="IPR027417">
    <property type="entry name" value="P-loop_NTPase"/>
</dbReference>
<dbReference type="Pfam" id="PF00488">
    <property type="entry name" value="MutS_V"/>
    <property type="match status" value="1"/>
</dbReference>
<dbReference type="InterPro" id="IPR045076">
    <property type="entry name" value="MutS"/>
</dbReference>
<dbReference type="RefSeq" id="WP_007572503.1">
    <property type="nucleotide sequence ID" value="NZ_BPTS01000001.1"/>
</dbReference>
<dbReference type="GO" id="GO:0005524">
    <property type="term" value="F:ATP binding"/>
    <property type="evidence" value="ECO:0007669"/>
    <property type="project" value="UniProtKB-KW"/>
</dbReference>
<dbReference type="GO" id="GO:0140664">
    <property type="term" value="F:ATP-dependent DNA damage sensor activity"/>
    <property type="evidence" value="ECO:0007669"/>
    <property type="project" value="InterPro"/>
</dbReference>
<keyword evidence="4" id="KW-0812">Transmembrane</keyword>
<evidence type="ECO:0000256" key="2">
    <source>
        <dbReference type="ARBA" id="ARBA00022840"/>
    </source>
</evidence>
<accession>F8NA28</accession>